<gene>
    <name evidence="11" type="primary">algA_1</name>
    <name evidence="11" type="ORF">OPKNFCMD_3452</name>
</gene>
<reference evidence="11" key="1">
    <citation type="journal article" date="2021" name="Front. Microbiol.">
        <title>Comprehensive Comparative Genomics and Phenotyping of Methylobacterium Species.</title>
        <authorList>
            <person name="Alessa O."/>
            <person name="Ogura Y."/>
            <person name="Fujitani Y."/>
            <person name="Takami H."/>
            <person name="Hayashi T."/>
            <person name="Sahin N."/>
            <person name="Tani A."/>
        </authorList>
    </citation>
    <scope>NUCLEOTIDE SEQUENCE</scope>
    <source>
        <strain evidence="11">KCTC 52305</strain>
    </source>
</reference>
<dbReference type="InterPro" id="IPR054566">
    <property type="entry name" value="ManC/GMP-like_b-helix"/>
</dbReference>
<feature type="domain" description="Nucleotidyl transferase" evidence="8">
    <location>
        <begin position="12"/>
        <end position="297"/>
    </location>
</feature>
<dbReference type="RefSeq" id="WP_128560741.1">
    <property type="nucleotide sequence ID" value="NZ_BPQH01000010.1"/>
</dbReference>
<protein>
    <recommendedName>
        <fullName evidence="2">mannose-1-phosphate guanylyltransferase</fullName>
        <ecNumber evidence="2">2.7.7.13</ecNumber>
    </recommendedName>
</protein>
<feature type="domain" description="MannoseP isomerase/GMP-like beta-helix" evidence="10">
    <location>
        <begin position="309"/>
        <end position="358"/>
    </location>
</feature>
<evidence type="ECO:0000256" key="5">
    <source>
        <dbReference type="ARBA" id="ARBA00023134"/>
    </source>
</evidence>
<dbReference type="SUPFAM" id="SSF53448">
    <property type="entry name" value="Nucleotide-diphospho-sugar transferases"/>
    <property type="match status" value="1"/>
</dbReference>
<dbReference type="Pfam" id="PF22640">
    <property type="entry name" value="ManC_GMP_beta-helix"/>
    <property type="match status" value="1"/>
</dbReference>
<comment type="similarity">
    <text evidence="1 7">Belongs to the mannose-6-phosphate isomerase type 2 family.</text>
</comment>
<dbReference type="EMBL" id="BPQH01000010">
    <property type="protein sequence ID" value="GJD50707.1"/>
    <property type="molecule type" value="Genomic_DNA"/>
</dbReference>
<dbReference type="Proteomes" id="UP001055167">
    <property type="component" value="Unassembled WGS sequence"/>
</dbReference>
<dbReference type="InterPro" id="IPR051161">
    <property type="entry name" value="Mannose-6P_isomerase_type2"/>
</dbReference>
<name>A0ABQ4R1P9_9HYPH</name>
<dbReference type="CDD" id="cd02213">
    <property type="entry name" value="cupin_PMI_typeII_C"/>
    <property type="match status" value="1"/>
</dbReference>
<evidence type="ECO:0000256" key="1">
    <source>
        <dbReference type="ARBA" id="ARBA00006115"/>
    </source>
</evidence>
<feature type="domain" description="Mannose-6-phosphate isomerase type II C-terminal" evidence="9">
    <location>
        <begin position="365"/>
        <end position="478"/>
    </location>
</feature>
<dbReference type="NCBIfam" id="TIGR01479">
    <property type="entry name" value="GMP_PMI"/>
    <property type="match status" value="1"/>
</dbReference>
<keyword evidence="5" id="KW-0342">GTP-binding</keyword>
<dbReference type="InterPro" id="IPR005835">
    <property type="entry name" value="NTP_transferase_dom"/>
</dbReference>
<dbReference type="Pfam" id="PF00483">
    <property type="entry name" value="NTP_transferase"/>
    <property type="match status" value="1"/>
</dbReference>
<keyword evidence="4" id="KW-0547">Nucleotide-binding</keyword>
<dbReference type="InterPro" id="IPR011051">
    <property type="entry name" value="RmlC_Cupin_sf"/>
</dbReference>
<keyword evidence="3" id="KW-0548">Nucleotidyltransferase</keyword>
<dbReference type="Pfam" id="PF01050">
    <property type="entry name" value="MannoseP_isomer"/>
    <property type="match status" value="1"/>
</dbReference>
<dbReference type="PANTHER" id="PTHR46390">
    <property type="entry name" value="MANNOSE-1-PHOSPHATE GUANYLYLTRANSFERASE"/>
    <property type="match status" value="1"/>
</dbReference>
<proteinExistence type="inferred from homology"/>
<comment type="caution">
    <text evidence="11">The sequence shown here is derived from an EMBL/GenBank/DDBJ whole genome shotgun (WGS) entry which is preliminary data.</text>
</comment>
<evidence type="ECO:0000256" key="7">
    <source>
        <dbReference type="RuleBase" id="RU004190"/>
    </source>
</evidence>
<dbReference type="InterPro" id="IPR001538">
    <property type="entry name" value="Man6P_isomerase-2_C"/>
</dbReference>
<evidence type="ECO:0000256" key="4">
    <source>
        <dbReference type="ARBA" id="ARBA00022741"/>
    </source>
</evidence>
<evidence type="ECO:0000256" key="6">
    <source>
        <dbReference type="ARBA" id="ARBA00047343"/>
    </source>
</evidence>
<dbReference type="InterPro" id="IPR029044">
    <property type="entry name" value="Nucleotide-diphossugar_trans"/>
</dbReference>
<evidence type="ECO:0000256" key="3">
    <source>
        <dbReference type="ARBA" id="ARBA00022695"/>
    </source>
</evidence>
<evidence type="ECO:0000313" key="12">
    <source>
        <dbReference type="Proteomes" id="UP001055167"/>
    </source>
</evidence>
<reference evidence="11" key="2">
    <citation type="submission" date="2021-08" db="EMBL/GenBank/DDBJ databases">
        <authorList>
            <person name="Tani A."/>
            <person name="Ola A."/>
            <person name="Ogura Y."/>
            <person name="Katsura K."/>
            <person name="Hayashi T."/>
        </authorList>
    </citation>
    <scope>NUCLEOTIDE SEQUENCE</scope>
    <source>
        <strain evidence="11">KCTC 52305</strain>
    </source>
</reference>
<organism evidence="11 12">
    <name type="scientific">Methylobacterium crusticola</name>
    <dbReference type="NCBI Taxonomy" id="1697972"/>
    <lineage>
        <taxon>Bacteria</taxon>
        <taxon>Pseudomonadati</taxon>
        <taxon>Pseudomonadota</taxon>
        <taxon>Alphaproteobacteria</taxon>
        <taxon>Hyphomicrobiales</taxon>
        <taxon>Methylobacteriaceae</taxon>
        <taxon>Methylobacterium</taxon>
    </lineage>
</organism>
<dbReference type="InterPro" id="IPR006375">
    <property type="entry name" value="Man1P_GuaTrfase/Man6P_Isoase"/>
</dbReference>
<evidence type="ECO:0000259" key="10">
    <source>
        <dbReference type="Pfam" id="PF22640"/>
    </source>
</evidence>
<keyword evidence="12" id="KW-1185">Reference proteome</keyword>
<dbReference type="SUPFAM" id="SSF51182">
    <property type="entry name" value="RmlC-like cupins"/>
    <property type="match status" value="1"/>
</dbReference>
<dbReference type="InterPro" id="IPR014710">
    <property type="entry name" value="RmlC-like_jellyroll"/>
</dbReference>
<dbReference type="PANTHER" id="PTHR46390:SF1">
    <property type="entry name" value="MANNOSE-1-PHOSPHATE GUANYLYLTRANSFERASE"/>
    <property type="match status" value="1"/>
</dbReference>
<evidence type="ECO:0000313" key="11">
    <source>
        <dbReference type="EMBL" id="GJD50707.1"/>
    </source>
</evidence>
<comment type="catalytic activity">
    <reaction evidence="6">
        <text>alpha-D-mannose 1-phosphate + GTP + H(+) = GDP-alpha-D-mannose + diphosphate</text>
        <dbReference type="Rhea" id="RHEA:15229"/>
        <dbReference type="ChEBI" id="CHEBI:15378"/>
        <dbReference type="ChEBI" id="CHEBI:33019"/>
        <dbReference type="ChEBI" id="CHEBI:37565"/>
        <dbReference type="ChEBI" id="CHEBI:57527"/>
        <dbReference type="ChEBI" id="CHEBI:58409"/>
        <dbReference type="EC" id="2.7.7.13"/>
    </reaction>
</comment>
<accession>A0ABQ4R1P9</accession>
<dbReference type="EC" id="2.7.7.13" evidence="2"/>
<sequence length="485" mass="51363">MSSVEPLELIHPVILSGGSGTRLWPASRESYPKQFIPLAAPDRSSFQATALRLTDAGTFARPAVISAADARFLVAEQLAQVGVAADILLEPCRRDSAPAVAVAALHAAARDPRALVLILAADHVVGEPEAFVAAARAARAGARAGAIMTLGLAPTTPATAYGYIEPGPPLPGEAGAGGARAVARFVEKPDAARAAALIGEGALWNGGYFLFRADVMLEELRAHAPAVLAAAEAALRGATRDLDFVRLDPSAFAASPQISIDYAVMERTGRAGVLPVSFSWSDIGTWGALWEVSAQDEAGNAVRGRVALRETRNSLVHGTDEVLTAVVGLDDVVVVATPDAVLVTTRRAGGGGVKALVEDLRARGEPEADAHRLMYRPWGSYQRIDLGARFQVKRITVKPGGRLSLQKHHHRAEHWVVVRGTAEVTVDGVVRLVHENEAAYLPIGCIHRLVNPGKIPLELIEVQVGSYTGEDDIIRIEDVYGRENG</sequence>
<keyword evidence="3" id="KW-0808">Transferase</keyword>
<dbReference type="Gene3D" id="2.60.120.10">
    <property type="entry name" value="Jelly Rolls"/>
    <property type="match status" value="1"/>
</dbReference>
<evidence type="ECO:0000259" key="9">
    <source>
        <dbReference type="Pfam" id="PF01050"/>
    </source>
</evidence>
<dbReference type="Gene3D" id="3.90.550.10">
    <property type="entry name" value="Spore Coat Polysaccharide Biosynthesis Protein SpsA, Chain A"/>
    <property type="match status" value="1"/>
</dbReference>
<evidence type="ECO:0000259" key="8">
    <source>
        <dbReference type="Pfam" id="PF00483"/>
    </source>
</evidence>
<evidence type="ECO:0000256" key="2">
    <source>
        <dbReference type="ARBA" id="ARBA00012387"/>
    </source>
</evidence>